<dbReference type="SUPFAM" id="SSF144091">
    <property type="entry name" value="Rhomboid-like"/>
    <property type="match status" value="1"/>
</dbReference>
<evidence type="ECO:0000256" key="6">
    <source>
        <dbReference type="ARBA" id="ARBA00023136"/>
    </source>
</evidence>
<dbReference type="Gene3D" id="1.20.1540.10">
    <property type="entry name" value="Rhomboid-like"/>
    <property type="match status" value="1"/>
</dbReference>
<protein>
    <submittedName>
        <fullName evidence="9">Rhomboid family intramembrane serine protease</fullName>
    </submittedName>
</protein>
<dbReference type="InterPro" id="IPR035952">
    <property type="entry name" value="Rhomboid-like_sf"/>
</dbReference>
<evidence type="ECO:0000259" key="8">
    <source>
        <dbReference type="Pfam" id="PF01694"/>
    </source>
</evidence>
<evidence type="ECO:0000313" key="9">
    <source>
        <dbReference type="EMBL" id="RHW49611.1"/>
    </source>
</evidence>
<feature type="domain" description="Peptidase S54 rhomboid" evidence="8">
    <location>
        <begin position="51"/>
        <end position="187"/>
    </location>
</feature>
<keyword evidence="5 7" id="KW-1133">Transmembrane helix</keyword>
<dbReference type="RefSeq" id="WP_118901141.1">
    <property type="nucleotide sequence ID" value="NZ_QOCR01000004.1"/>
</dbReference>
<evidence type="ECO:0000256" key="4">
    <source>
        <dbReference type="ARBA" id="ARBA00022801"/>
    </source>
</evidence>
<evidence type="ECO:0000313" key="10">
    <source>
        <dbReference type="Proteomes" id="UP000284109"/>
    </source>
</evidence>
<keyword evidence="10" id="KW-1185">Reference proteome</keyword>
<name>A0A3R6V8K9_9LACO</name>
<dbReference type="GO" id="GO:0016020">
    <property type="term" value="C:membrane"/>
    <property type="evidence" value="ECO:0007669"/>
    <property type="project" value="UniProtKB-SubCell"/>
</dbReference>
<organism evidence="9 10">
    <name type="scientific">Bombilactobacillus bombi</name>
    <dbReference type="NCBI Taxonomy" id="1303590"/>
    <lineage>
        <taxon>Bacteria</taxon>
        <taxon>Bacillati</taxon>
        <taxon>Bacillota</taxon>
        <taxon>Bacilli</taxon>
        <taxon>Lactobacillales</taxon>
        <taxon>Lactobacillaceae</taxon>
        <taxon>Bombilactobacillus</taxon>
    </lineage>
</organism>
<dbReference type="EMBL" id="QOCR01000004">
    <property type="protein sequence ID" value="RHW49611.1"/>
    <property type="molecule type" value="Genomic_DNA"/>
</dbReference>
<feature type="transmembrane region" description="Helical" evidence="7">
    <location>
        <begin position="60"/>
        <end position="80"/>
    </location>
</feature>
<keyword evidence="4" id="KW-0378">Hydrolase</keyword>
<comment type="similarity">
    <text evidence="2">Belongs to the peptidase S54 family.</text>
</comment>
<evidence type="ECO:0000256" key="7">
    <source>
        <dbReference type="SAM" id="Phobius"/>
    </source>
</evidence>
<dbReference type="PANTHER" id="PTHR43731:SF14">
    <property type="entry name" value="PRESENILIN-ASSOCIATED RHOMBOID-LIKE PROTEIN, MITOCHONDRIAL"/>
    <property type="match status" value="1"/>
</dbReference>
<evidence type="ECO:0000256" key="5">
    <source>
        <dbReference type="ARBA" id="ARBA00022989"/>
    </source>
</evidence>
<dbReference type="GO" id="GO:0004252">
    <property type="term" value="F:serine-type endopeptidase activity"/>
    <property type="evidence" value="ECO:0007669"/>
    <property type="project" value="InterPro"/>
</dbReference>
<dbReference type="PANTHER" id="PTHR43731">
    <property type="entry name" value="RHOMBOID PROTEASE"/>
    <property type="match status" value="1"/>
</dbReference>
<feature type="transmembrane region" description="Helical" evidence="7">
    <location>
        <begin position="116"/>
        <end position="138"/>
    </location>
</feature>
<feature type="transmembrane region" description="Helical" evidence="7">
    <location>
        <begin position="170"/>
        <end position="187"/>
    </location>
</feature>
<comment type="subcellular location">
    <subcellularLocation>
        <location evidence="1">Membrane</location>
        <topology evidence="1">Multi-pass membrane protein</topology>
    </subcellularLocation>
</comment>
<evidence type="ECO:0000256" key="1">
    <source>
        <dbReference type="ARBA" id="ARBA00004141"/>
    </source>
</evidence>
<proteinExistence type="inferred from homology"/>
<keyword evidence="3 7" id="KW-0812">Transmembrane</keyword>
<keyword evidence="9" id="KW-0645">Protease</keyword>
<dbReference type="Pfam" id="PF01694">
    <property type="entry name" value="Rhomboid"/>
    <property type="match status" value="1"/>
</dbReference>
<reference evidence="9 10" key="1">
    <citation type="submission" date="2018-07" db="EMBL/GenBank/DDBJ databases">
        <title>Genome sequences of six Lactobacillus spp. isolated from bumble bee guts.</title>
        <authorList>
            <person name="Motta E.V.S."/>
            <person name="Moran N.A."/>
        </authorList>
    </citation>
    <scope>NUCLEOTIDE SEQUENCE [LARGE SCALE GENOMIC DNA]</scope>
    <source>
        <strain evidence="9 10">BI-1.1</strain>
    </source>
</reference>
<dbReference type="AlphaFoldDB" id="A0A3R6V8K9"/>
<gene>
    <name evidence="9" type="ORF">DS831_05450</name>
</gene>
<dbReference type="Proteomes" id="UP000284109">
    <property type="component" value="Unassembled WGS sequence"/>
</dbReference>
<feature type="transmembrane region" description="Helical" evidence="7">
    <location>
        <begin position="92"/>
        <end position="110"/>
    </location>
</feature>
<dbReference type="OrthoDB" id="9813074at2"/>
<evidence type="ECO:0000256" key="2">
    <source>
        <dbReference type="ARBA" id="ARBA00009045"/>
    </source>
</evidence>
<feature type="transmembrane region" description="Helical" evidence="7">
    <location>
        <begin position="199"/>
        <end position="218"/>
    </location>
</feature>
<feature type="transmembrane region" description="Helical" evidence="7">
    <location>
        <begin position="9"/>
        <end position="27"/>
    </location>
</feature>
<comment type="caution">
    <text evidence="9">The sequence shown here is derived from an EMBL/GenBank/DDBJ whole genome shotgun (WGS) entry which is preliminary data.</text>
</comment>
<dbReference type="InterPro" id="IPR050925">
    <property type="entry name" value="Rhomboid_protease_S54"/>
</dbReference>
<sequence>MRKIQQRPWATYVILIIQLVVFGWEIFKGGSQNIAALLASGAKVNSLVAQGEWWRLVTPIFVHIGWQHILINSLTLYFMGQQLEFLYGPLKFSIIYLLSGIGGNLMSFAFGSQNSISAGASTSLFGLFGLYVALGIIFKNNQVIRQWSQQFLILIVFNLVADIFIGDIDIWGHVGGALVGFLVGWIITIPQMKNALPKLWRIISTVGLIVLAIVLYRIGVVRA</sequence>
<keyword evidence="6 7" id="KW-0472">Membrane</keyword>
<evidence type="ECO:0000256" key="3">
    <source>
        <dbReference type="ARBA" id="ARBA00022692"/>
    </source>
</evidence>
<accession>A0A3R6V8K9</accession>
<dbReference type="GO" id="GO:0006508">
    <property type="term" value="P:proteolysis"/>
    <property type="evidence" value="ECO:0007669"/>
    <property type="project" value="UniProtKB-KW"/>
</dbReference>
<dbReference type="InterPro" id="IPR022764">
    <property type="entry name" value="Peptidase_S54_rhomboid_dom"/>
</dbReference>